<organism evidence="2 3">
    <name type="scientific">Alicyclobacillus cellulosilyticus</name>
    <dbReference type="NCBI Taxonomy" id="1003997"/>
    <lineage>
        <taxon>Bacteria</taxon>
        <taxon>Bacillati</taxon>
        <taxon>Bacillota</taxon>
        <taxon>Bacilli</taxon>
        <taxon>Bacillales</taxon>
        <taxon>Alicyclobacillaceae</taxon>
        <taxon>Alicyclobacillus</taxon>
    </lineage>
</organism>
<name>A0A917KI26_9BACL</name>
<dbReference type="Pfam" id="PF09084">
    <property type="entry name" value="NMT1"/>
    <property type="match status" value="1"/>
</dbReference>
<dbReference type="PANTHER" id="PTHR31528:SF3">
    <property type="entry name" value="THIAMINE BIOSYNTHESIS PROTEIN HI_0357-RELATED"/>
    <property type="match status" value="1"/>
</dbReference>
<comment type="caution">
    <text evidence="2">The sequence shown here is derived from an EMBL/GenBank/DDBJ whole genome shotgun (WGS) entry which is preliminary data.</text>
</comment>
<gene>
    <name evidence="2" type="ORF">GCM10010885_23170</name>
</gene>
<dbReference type="EMBL" id="BMOY01000052">
    <property type="protein sequence ID" value="GGJ13239.1"/>
    <property type="molecule type" value="Genomic_DNA"/>
</dbReference>
<reference evidence="2" key="2">
    <citation type="submission" date="2020-09" db="EMBL/GenBank/DDBJ databases">
        <authorList>
            <person name="Sun Q."/>
            <person name="Ohkuma M."/>
        </authorList>
    </citation>
    <scope>NUCLEOTIDE SEQUENCE</scope>
    <source>
        <strain evidence="2">JCM 18487</strain>
    </source>
</reference>
<evidence type="ECO:0000259" key="1">
    <source>
        <dbReference type="Pfam" id="PF09084"/>
    </source>
</evidence>
<evidence type="ECO:0000313" key="3">
    <source>
        <dbReference type="Proteomes" id="UP000637695"/>
    </source>
</evidence>
<accession>A0A917KI26</accession>
<dbReference type="SUPFAM" id="SSF53850">
    <property type="entry name" value="Periplasmic binding protein-like II"/>
    <property type="match status" value="1"/>
</dbReference>
<feature type="domain" description="SsuA/THI5-like" evidence="1">
    <location>
        <begin position="47"/>
        <end position="251"/>
    </location>
</feature>
<sequence>MRKSVSWHFGLAMSLTLALNAIGYVAYPKDATSVLANVTLVTSWYANPEFGGEYEALRTGMFKKAGLEVRIRQGGPTVSTVTMVASGRAQFGIDTADNLLEARGNGIPLVAVAAIFQTSPLALMYHSSHPLKSFSDLNGRTVIVSPAQAYWLYIEKKYNIHAHVLNETAPLSAVFLNDPTAVQVCFATNEPYYAKKKGYDVGYKLVADAGFNPYPDVIYTTESFLRSHPDVVKKFVHVSLQAWSKYLASPVKTNQYMQKLNPNMDMGGAMYELMTEKPLAFGGDAKTHGIGYMSKSRWAILYRQMMGVGAIKHPFNVNDAFTTRFIE</sequence>
<evidence type="ECO:0000313" key="2">
    <source>
        <dbReference type="EMBL" id="GGJ13239.1"/>
    </source>
</evidence>
<dbReference type="InterPro" id="IPR015168">
    <property type="entry name" value="SsuA/THI5"/>
</dbReference>
<reference evidence="2" key="1">
    <citation type="journal article" date="2014" name="Int. J. Syst. Evol. Microbiol.">
        <title>Complete genome sequence of Corynebacterium casei LMG S-19264T (=DSM 44701T), isolated from a smear-ripened cheese.</title>
        <authorList>
            <consortium name="US DOE Joint Genome Institute (JGI-PGF)"/>
            <person name="Walter F."/>
            <person name="Albersmeier A."/>
            <person name="Kalinowski J."/>
            <person name="Ruckert C."/>
        </authorList>
    </citation>
    <scope>NUCLEOTIDE SEQUENCE</scope>
    <source>
        <strain evidence="2">JCM 18487</strain>
    </source>
</reference>
<dbReference type="RefSeq" id="WP_188883290.1">
    <property type="nucleotide sequence ID" value="NZ_BMOY01000052.1"/>
</dbReference>
<proteinExistence type="predicted"/>
<dbReference type="PANTHER" id="PTHR31528">
    <property type="entry name" value="4-AMINO-5-HYDROXYMETHYL-2-METHYLPYRIMIDINE PHOSPHATE SYNTHASE THI11-RELATED"/>
    <property type="match status" value="1"/>
</dbReference>
<dbReference type="AlphaFoldDB" id="A0A917KI26"/>
<protein>
    <recommendedName>
        <fullName evidence="1">SsuA/THI5-like domain-containing protein</fullName>
    </recommendedName>
</protein>
<dbReference type="GO" id="GO:0009228">
    <property type="term" value="P:thiamine biosynthetic process"/>
    <property type="evidence" value="ECO:0007669"/>
    <property type="project" value="InterPro"/>
</dbReference>
<dbReference type="InterPro" id="IPR027939">
    <property type="entry name" value="NMT1/THI5"/>
</dbReference>
<keyword evidence="3" id="KW-1185">Reference proteome</keyword>
<dbReference type="Gene3D" id="3.40.190.10">
    <property type="entry name" value="Periplasmic binding protein-like II"/>
    <property type="match status" value="2"/>
</dbReference>
<dbReference type="Proteomes" id="UP000637695">
    <property type="component" value="Unassembled WGS sequence"/>
</dbReference>